<reference evidence="2 3" key="1">
    <citation type="submission" date="2013-03" db="EMBL/GenBank/DDBJ databases">
        <authorList>
            <person name="Warren W."/>
            <person name="Wilson R.K."/>
        </authorList>
    </citation>
    <scope>NUCLEOTIDE SEQUENCE</scope>
</reference>
<accession>A0A2K5TPX3</accession>
<reference evidence="2" key="3">
    <citation type="submission" date="2025-09" db="UniProtKB">
        <authorList>
            <consortium name="Ensembl"/>
        </authorList>
    </citation>
    <scope>IDENTIFICATION</scope>
</reference>
<evidence type="ECO:0000313" key="3">
    <source>
        <dbReference type="Proteomes" id="UP000233100"/>
    </source>
</evidence>
<feature type="compositionally biased region" description="Low complexity" evidence="1">
    <location>
        <begin position="42"/>
        <end position="53"/>
    </location>
</feature>
<dbReference type="GeneTree" id="ENSGT00930000153020"/>
<evidence type="ECO:0000256" key="1">
    <source>
        <dbReference type="SAM" id="MobiDB-lite"/>
    </source>
</evidence>
<feature type="region of interest" description="Disordered" evidence="1">
    <location>
        <begin position="12"/>
        <end position="95"/>
    </location>
</feature>
<dbReference type="Ensembl" id="ENSMFAT00000027252.2">
    <property type="protein sequence ID" value="ENSMFAP00000002110.2"/>
    <property type="gene ID" value="ENSMFAG00000049053.1"/>
</dbReference>
<evidence type="ECO:0000313" key="2">
    <source>
        <dbReference type="Ensembl" id="ENSMFAP00000002110.2"/>
    </source>
</evidence>
<sequence length="95" mass="9843">MLAISFISAVNRKRKKRREARGLGSSTGDDSSRSARGPGGPAEPALAGRLPPASVSVIPTSRAGRVPSWCAGTGRGRAEEKAGTGLRVNGRGFQR</sequence>
<dbReference type="VEuPathDB" id="HostDB:ENSMFAG00000040569"/>
<organism evidence="2 3">
    <name type="scientific">Macaca fascicularis</name>
    <name type="common">Crab-eating macaque</name>
    <name type="synonym">Cynomolgus monkey</name>
    <dbReference type="NCBI Taxonomy" id="9541"/>
    <lineage>
        <taxon>Eukaryota</taxon>
        <taxon>Metazoa</taxon>
        <taxon>Chordata</taxon>
        <taxon>Craniata</taxon>
        <taxon>Vertebrata</taxon>
        <taxon>Euteleostomi</taxon>
        <taxon>Mammalia</taxon>
        <taxon>Eutheria</taxon>
        <taxon>Euarchontoglires</taxon>
        <taxon>Primates</taxon>
        <taxon>Haplorrhini</taxon>
        <taxon>Catarrhini</taxon>
        <taxon>Cercopithecidae</taxon>
        <taxon>Cercopithecinae</taxon>
        <taxon>Macaca</taxon>
    </lineage>
</organism>
<proteinExistence type="predicted"/>
<name>A0A2K5TPX3_MACFA</name>
<reference evidence="2" key="2">
    <citation type="submission" date="2025-08" db="UniProtKB">
        <authorList>
            <consortium name="Ensembl"/>
        </authorList>
    </citation>
    <scope>IDENTIFICATION</scope>
</reference>
<dbReference type="Proteomes" id="UP000233100">
    <property type="component" value="Chromosome 16"/>
</dbReference>
<dbReference type="AlphaFoldDB" id="A0A2K5TPX3"/>
<keyword evidence="3" id="KW-1185">Reference proteome</keyword>
<protein>
    <submittedName>
        <fullName evidence="2">Uncharacterized protein</fullName>
    </submittedName>
</protein>